<dbReference type="AlphaFoldDB" id="A0A177CT66"/>
<accession>A0A177CT66</accession>
<name>A0A177CT66_9PLEO</name>
<reference evidence="1 2" key="1">
    <citation type="submission" date="2016-05" db="EMBL/GenBank/DDBJ databases">
        <title>Comparative analysis of secretome profiles of manganese(II)-oxidizing ascomycete fungi.</title>
        <authorList>
            <consortium name="DOE Joint Genome Institute"/>
            <person name="Zeiner C.A."/>
            <person name="Purvine S.O."/>
            <person name="Zink E.M."/>
            <person name="Wu S."/>
            <person name="Pasa-Tolic L."/>
            <person name="Chaput D.L."/>
            <person name="Haridas S."/>
            <person name="Grigoriev I.V."/>
            <person name="Santelli C.M."/>
            <person name="Hansel C.M."/>
        </authorList>
    </citation>
    <scope>NUCLEOTIDE SEQUENCE [LARGE SCALE GENOMIC DNA]</scope>
    <source>
        <strain evidence="1 2">AP3s5-JAC2a</strain>
    </source>
</reference>
<organism evidence="1 2">
    <name type="scientific">Paraphaeosphaeria sporulosa</name>
    <dbReference type="NCBI Taxonomy" id="1460663"/>
    <lineage>
        <taxon>Eukaryota</taxon>
        <taxon>Fungi</taxon>
        <taxon>Dikarya</taxon>
        <taxon>Ascomycota</taxon>
        <taxon>Pezizomycotina</taxon>
        <taxon>Dothideomycetes</taxon>
        <taxon>Pleosporomycetidae</taxon>
        <taxon>Pleosporales</taxon>
        <taxon>Massarineae</taxon>
        <taxon>Didymosphaeriaceae</taxon>
        <taxon>Paraphaeosphaeria</taxon>
    </lineage>
</organism>
<dbReference type="Proteomes" id="UP000077069">
    <property type="component" value="Unassembled WGS sequence"/>
</dbReference>
<proteinExistence type="predicted"/>
<dbReference type="GeneID" id="28769940"/>
<dbReference type="RefSeq" id="XP_018040756.1">
    <property type="nucleotide sequence ID" value="XM_018186454.1"/>
</dbReference>
<protein>
    <submittedName>
        <fullName evidence="1">Uncharacterized protein</fullName>
    </submittedName>
</protein>
<keyword evidence="2" id="KW-1185">Reference proteome</keyword>
<dbReference type="EMBL" id="KV441549">
    <property type="protein sequence ID" value="OAG10391.1"/>
    <property type="molecule type" value="Genomic_DNA"/>
</dbReference>
<dbReference type="InParanoid" id="A0A177CT66"/>
<sequence length="159" mass="17122">MLLGRTRLSGNVRICSLGSPCLVVHALCTQQCRKWRGRRRSITRCVASGRPSDDGGQGRPYDLIVSRAATRTGDLDVQVMCWAGPAGMLTGPHPVPGDARRHAQSQRKHVVWRLSAMRLGQTRRLEEGSSMEPAVGGAAVGACRQPAAGARCAPRRGTR</sequence>
<gene>
    <name evidence="1" type="ORF">CC84DRAFT_483319</name>
</gene>
<dbReference type="OrthoDB" id="10481640at2759"/>
<evidence type="ECO:0000313" key="2">
    <source>
        <dbReference type="Proteomes" id="UP000077069"/>
    </source>
</evidence>
<evidence type="ECO:0000313" key="1">
    <source>
        <dbReference type="EMBL" id="OAG10391.1"/>
    </source>
</evidence>